<feature type="chain" id="PRO_5045082621" description="BON domain-containing protein" evidence="1">
    <location>
        <begin position="34"/>
        <end position="119"/>
    </location>
</feature>
<evidence type="ECO:0000313" key="3">
    <source>
        <dbReference type="EMBL" id="GLS02931.1"/>
    </source>
</evidence>
<dbReference type="EMBL" id="BSOZ01000001">
    <property type="protein sequence ID" value="GLS02931.1"/>
    <property type="molecule type" value="Genomic_DNA"/>
</dbReference>
<name>A0ABQ6BM08_9NEIS</name>
<keyword evidence="4" id="KW-1185">Reference proteome</keyword>
<feature type="signal peptide" evidence="1">
    <location>
        <begin position="1"/>
        <end position="33"/>
    </location>
</feature>
<dbReference type="PROSITE" id="PS51257">
    <property type="entry name" value="PROKAR_LIPOPROTEIN"/>
    <property type="match status" value="1"/>
</dbReference>
<proteinExistence type="predicted"/>
<protein>
    <recommendedName>
        <fullName evidence="2">BON domain-containing protein</fullName>
    </recommendedName>
</protein>
<reference evidence="4" key="1">
    <citation type="journal article" date="2019" name="Int. J. Syst. Evol. Microbiol.">
        <title>The Global Catalogue of Microorganisms (GCM) 10K type strain sequencing project: providing services to taxonomists for standard genome sequencing and annotation.</title>
        <authorList>
            <consortium name="The Broad Institute Genomics Platform"/>
            <consortium name="The Broad Institute Genome Sequencing Center for Infectious Disease"/>
            <person name="Wu L."/>
            <person name="Ma J."/>
        </authorList>
    </citation>
    <scope>NUCLEOTIDE SEQUENCE [LARGE SCALE GENOMIC DNA]</scope>
    <source>
        <strain evidence="4">NBRC 104970</strain>
    </source>
</reference>
<dbReference type="Proteomes" id="UP001156836">
    <property type="component" value="Unassembled WGS sequence"/>
</dbReference>
<gene>
    <name evidence="3" type="ORF">GCM10007860_00740</name>
</gene>
<sequence length="119" mass="12227">MTESGIKMNTTKTRLGLTACLLTAILATACASAPEQKTAAPAPAAAPAPLKDEALAKAVKTALDADADIARFDLKVSGKGEDVTIEGATDTGVQMAQAGMIAEKVPGVRYVMNNIQPRD</sequence>
<accession>A0ABQ6BM08</accession>
<feature type="domain" description="BON" evidence="2">
    <location>
        <begin position="51"/>
        <end position="119"/>
    </location>
</feature>
<dbReference type="Pfam" id="PF04972">
    <property type="entry name" value="BON"/>
    <property type="match status" value="1"/>
</dbReference>
<dbReference type="Gene3D" id="3.30.1340.30">
    <property type="match status" value="1"/>
</dbReference>
<comment type="caution">
    <text evidence="3">The sequence shown here is derived from an EMBL/GenBank/DDBJ whole genome shotgun (WGS) entry which is preliminary data.</text>
</comment>
<evidence type="ECO:0000259" key="2">
    <source>
        <dbReference type="PROSITE" id="PS50914"/>
    </source>
</evidence>
<dbReference type="InterPro" id="IPR007055">
    <property type="entry name" value="BON_dom"/>
</dbReference>
<dbReference type="PROSITE" id="PS50914">
    <property type="entry name" value="BON"/>
    <property type="match status" value="1"/>
</dbReference>
<keyword evidence="1" id="KW-0732">Signal</keyword>
<evidence type="ECO:0000256" key="1">
    <source>
        <dbReference type="SAM" id="SignalP"/>
    </source>
</evidence>
<organism evidence="3 4">
    <name type="scientific">Chitiniphilus shinanonensis</name>
    <dbReference type="NCBI Taxonomy" id="553088"/>
    <lineage>
        <taxon>Bacteria</taxon>
        <taxon>Pseudomonadati</taxon>
        <taxon>Pseudomonadota</taxon>
        <taxon>Betaproteobacteria</taxon>
        <taxon>Neisseriales</taxon>
        <taxon>Chitinibacteraceae</taxon>
        <taxon>Chitiniphilus</taxon>
    </lineage>
</organism>
<evidence type="ECO:0000313" key="4">
    <source>
        <dbReference type="Proteomes" id="UP001156836"/>
    </source>
</evidence>